<dbReference type="GO" id="GO:0097169">
    <property type="term" value="C:AIM2 inflammasome complex"/>
    <property type="evidence" value="ECO:0007669"/>
    <property type="project" value="TreeGrafter"/>
</dbReference>
<dbReference type="GO" id="GO:0006508">
    <property type="term" value="P:proteolysis"/>
    <property type="evidence" value="ECO:0007669"/>
    <property type="project" value="InterPro"/>
</dbReference>
<comment type="caution">
    <text evidence="5">The sequence shown here is derived from an EMBL/GenBank/DDBJ whole genome shotgun (WGS) entry which is preliminary data.</text>
</comment>
<accession>A0A9D3PRT9</accession>
<organism evidence="5 6">
    <name type="scientific">Megalops atlanticus</name>
    <name type="common">Tarpon</name>
    <name type="synonym">Clupea gigantea</name>
    <dbReference type="NCBI Taxonomy" id="7932"/>
    <lineage>
        <taxon>Eukaryota</taxon>
        <taxon>Metazoa</taxon>
        <taxon>Chordata</taxon>
        <taxon>Craniata</taxon>
        <taxon>Vertebrata</taxon>
        <taxon>Euteleostomi</taxon>
        <taxon>Actinopterygii</taxon>
        <taxon>Neopterygii</taxon>
        <taxon>Teleostei</taxon>
        <taxon>Elopiformes</taxon>
        <taxon>Megalopidae</taxon>
        <taxon>Megalops</taxon>
    </lineage>
</organism>
<evidence type="ECO:0000256" key="1">
    <source>
        <dbReference type="ARBA" id="ARBA00010134"/>
    </source>
</evidence>
<dbReference type="PANTHER" id="PTHR47901:SF3">
    <property type="entry name" value="CASPASE-1"/>
    <property type="match status" value="1"/>
</dbReference>
<dbReference type="InterPro" id="IPR015917">
    <property type="entry name" value="Pept_C14A"/>
</dbReference>
<sequence length="249" mass="28085">MKLHMMRVLFITCQGDGRPSSCVRRWTEGATKDRGIITKLLEKYSFDCTTKNDLKGEAIMPAVKSFQNSLRDGGEVACCFIVLMAHGGEGVIYGIDRKEVPLKEIFAVFNNKECPELMGKPKVFIIQACRGKGKDPGVESMMADDFLTEESDWAADSPIMRRMPTVSDTLTICPTLPGNIALRSKTNGSPLFLKMEEVFEQFDGRHHLVDLFTKVNQELVKEDYVYDEKDIKTTLCMDSSFTKVLFLKK</sequence>
<dbReference type="PROSITE" id="PS50207">
    <property type="entry name" value="CASPASE_P10"/>
    <property type="match status" value="1"/>
</dbReference>
<evidence type="ECO:0000259" key="4">
    <source>
        <dbReference type="PROSITE" id="PS50208"/>
    </source>
</evidence>
<feature type="domain" description="Caspase family p20" evidence="4">
    <location>
        <begin position="29"/>
        <end position="133"/>
    </location>
</feature>
<name>A0A9D3PRT9_MEGAT</name>
<dbReference type="PROSITE" id="PS01122">
    <property type="entry name" value="CASPASE_CYS"/>
    <property type="match status" value="1"/>
</dbReference>
<dbReference type="InterPro" id="IPR011600">
    <property type="entry name" value="Pept_C14_caspase"/>
</dbReference>
<evidence type="ECO:0000313" key="6">
    <source>
        <dbReference type="Proteomes" id="UP001046870"/>
    </source>
</evidence>
<dbReference type="SUPFAM" id="SSF52129">
    <property type="entry name" value="Caspase-like"/>
    <property type="match status" value="1"/>
</dbReference>
<evidence type="ECO:0000313" key="5">
    <source>
        <dbReference type="EMBL" id="KAG7465329.1"/>
    </source>
</evidence>
<proteinExistence type="inferred from homology"/>
<dbReference type="GO" id="GO:0072559">
    <property type="term" value="C:NLRP3 inflammasome complex"/>
    <property type="evidence" value="ECO:0007669"/>
    <property type="project" value="TreeGrafter"/>
</dbReference>
<evidence type="ECO:0000259" key="3">
    <source>
        <dbReference type="PROSITE" id="PS50207"/>
    </source>
</evidence>
<keyword evidence="6" id="KW-1185">Reference proteome</keyword>
<dbReference type="PROSITE" id="PS50208">
    <property type="entry name" value="CASPASE_P20"/>
    <property type="match status" value="1"/>
</dbReference>
<comment type="similarity">
    <text evidence="1 2">Belongs to the peptidase C14A family.</text>
</comment>
<dbReference type="Gene3D" id="3.40.50.1460">
    <property type="match status" value="1"/>
</dbReference>
<evidence type="ECO:0008006" key="7">
    <source>
        <dbReference type="Google" id="ProtNLM"/>
    </source>
</evidence>
<dbReference type="PRINTS" id="PR00376">
    <property type="entry name" value="IL1BCENZYME"/>
</dbReference>
<dbReference type="Pfam" id="PF00656">
    <property type="entry name" value="Peptidase_C14"/>
    <property type="match status" value="1"/>
</dbReference>
<dbReference type="InterPro" id="IPR033139">
    <property type="entry name" value="Caspase_cys_AS"/>
</dbReference>
<protein>
    <recommendedName>
        <fullName evidence="7">Caspase-14-like</fullName>
    </recommendedName>
</protein>
<dbReference type="AlphaFoldDB" id="A0A9D3PRT9"/>
<dbReference type="PANTHER" id="PTHR47901">
    <property type="entry name" value="CASPASE RECRUITMENT DOMAIN-CONTAINING PROTEIN 18"/>
    <property type="match status" value="1"/>
</dbReference>
<dbReference type="GO" id="GO:0072557">
    <property type="term" value="C:IPAF inflammasome complex"/>
    <property type="evidence" value="ECO:0007669"/>
    <property type="project" value="TreeGrafter"/>
</dbReference>
<dbReference type="GO" id="GO:0050727">
    <property type="term" value="P:regulation of inflammatory response"/>
    <property type="evidence" value="ECO:0007669"/>
    <property type="project" value="TreeGrafter"/>
</dbReference>
<dbReference type="Proteomes" id="UP001046870">
    <property type="component" value="Chromosome 14"/>
</dbReference>
<dbReference type="EMBL" id="JAFDVH010000014">
    <property type="protein sequence ID" value="KAG7465329.1"/>
    <property type="molecule type" value="Genomic_DNA"/>
</dbReference>
<dbReference type="SMART" id="SM00115">
    <property type="entry name" value="CASc"/>
    <property type="match status" value="1"/>
</dbReference>
<feature type="domain" description="Caspase family p10" evidence="3">
    <location>
        <begin position="159"/>
        <end position="228"/>
    </location>
</feature>
<dbReference type="GO" id="GO:0004197">
    <property type="term" value="F:cysteine-type endopeptidase activity"/>
    <property type="evidence" value="ECO:0007669"/>
    <property type="project" value="InterPro"/>
</dbReference>
<dbReference type="InterPro" id="IPR002138">
    <property type="entry name" value="Pept_C14_p10"/>
</dbReference>
<dbReference type="OrthoDB" id="6097640at2759"/>
<gene>
    <name evidence="5" type="ORF">MATL_G00175200</name>
</gene>
<reference evidence="5" key="1">
    <citation type="submission" date="2021-01" db="EMBL/GenBank/DDBJ databases">
        <authorList>
            <person name="Zahm M."/>
            <person name="Roques C."/>
            <person name="Cabau C."/>
            <person name="Klopp C."/>
            <person name="Donnadieu C."/>
            <person name="Jouanno E."/>
            <person name="Lampietro C."/>
            <person name="Louis A."/>
            <person name="Herpin A."/>
            <person name="Echchiki A."/>
            <person name="Berthelot C."/>
            <person name="Parey E."/>
            <person name="Roest-Crollius H."/>
            <person name="Braasch I."/>
            <person name="Postlethwait J."/>
            <person name="Bobe J."/>
            <person name="Montfort J."/>
            <person name="Bouchez O."/>
            <person name="Begum T."/>
            <person name="Mejri S."/>
            <person name="Adams A."/>
            <person name="Chen W.-J."/>
            <person name="Guiguen Y."/>
        </authorList>
    </citation>
    <scope>NUCLEOTIDE SEQUENCE</scope>
    <source>
        <strain evidence="5">YG-15Mar2019-1</strain>
        <tissue evidence="5">Brain</tissue>
    </source>
</reference>
<dbReference type="InterPro" id="IPR002398">
    <property type="entry name" value="Pept_C14"/>
</dbReference>
<evidence type="ECO:0000256" key="2">
    <source>
        <dbReference type="RuleBase" id="RU003971"/>
    </source>
</evidence>
<dbReference type="InterPro" id="IPR001309">
    <property type="entry name" value="Pept_C14_p20"/>
</dbReference>
<dbReference type="InterPro" id="IPR029030">
    <property type="entry name" value="Caspase-like_dom_sf"/>
</dbReference>